<dbReference type="InterPro" id="IPR056569">
    <property type="entry name" value="ArlJ-like"/>
</dbReference>
<protein>
    <submittedName>
        <fullName evidence="8">Type II secretion system F domain protein</fullName>
    </submittedName>
</protein>
<evidence type="ECO:0000313" key="8">
    <source>
        <dbReference type="EMBL" id="ADC65583.1"/>
    </source>
</evidence>
<reference evidence="9" key="1">
    <citation type="submission" date="2010-02" db="EMBL/GenBank/DDBJ databases">
        <title>Complete sequence of Ferroglobus placidus DSM 10642.</title>
        <authorList>
            <consortium name="US DOE Joint Genome Institute"/>
            <person name="Lucas S."/>
            <person name="Copeland A."/>
            <person name="Lapidus A."/>
            <person name="Cheng J.-F."/>
            <person name="Bruce D."/>
            <person name="Goodwin L."/>
            <person name="Pitluck S."/>
            <person name="Saunders E."/>
            <person name="Brettin T."/>
            <person name="Detter J.C."/>
            <person name="Han C."/>
            <person name="Tapia R."/>
            <person name="Larimer F."/>
            <person name="Land M."/>
            <person name="Hauser L."/>
            <person name="Kyrpides N."/>
            <person name="Ivanova N."/>
            <person name="Holmes D."/>
            <person name="Lovley D."/>
            <person name="Kyrpides N."/>
            <person name="Anderson I.J."/>
            <person name="Woyke T."/>
        </authorList>
    </citation>
    <scope>NUCLEOTIDE SEQUENCE [LARGE SCALE GENOMIC DNA]</scope>
    <source>
        <strain evidence="9">DSM 10642 / AEDII12DO</strain>
    </source>
</reference>
<dbReference type="GO" id="GO:0005886">
    <property type="term" value="C:plasma membrane"/>
    <property type="evidence" value="ECO:0007669"/>
    <property type="project" value="UniProtKB-SubCell"/>
</dbReference>
<feature type="transmembrane region" description="Helical" evidence="6">
    <location>
        <begin position="594"/>
        <end position="613"/>
    </location>
</feature>
<proteinExistence type="predicted"/>
<feature type="transmembrane region" description="Helical" evidence="6">
    <location>
        <begin position="542"/>
        <end position="564"/>
    </location>
</feature>
<dbReference type="Gene3D" id="1.20.81.30">
    <property type="entry name" value="Type II secretion system (T2SS), domain F"/>
    <property type="match status" value="1"/>
</dbReference>
<dbReference type="Proteomes" id="UP000002613">
    <property type="component" value="Chromosome"/>
</dbReference>
<accession>D3RYM0</accession>
<keyword evidence="5 6" id="KW-0472">Membrane</keyword>
<feature type="transmembrane region" description="Helical" evidence="6">
    <location>
        <begin position="297"/>
        <end position="316"/>
    </location>
</feature>
<dbReference type="RefSeq" id="WP_012965926.1">
    <property type="nucleotide sequence ID" value="NC_013849.1"/>
</dbReference>
<dbReference type="KEGG" id="fpl:Ferp_1432"/>
<reference evidence="8 9" key="2">
    <citation type="journal article" date="2011" name="Stand. Genomic Sci.">
        <title>Complete genome sequence of Ferroglobus placidus AEDII12DO.</title>
        <authorList>
            <person name="Anderson I."/>
            <person name="Risso C."/>
            <person name="Holmes D."/>
            <person name="Lucas S."/>
            <person name="Copeland A."/>
            <person name="Lapidus A."/>
            <person name="Cheng J.F."/>
            <person name="Bruce D."/>
            <person name="Goodwin L."/>
            <person name="Pitluck S."/>
            <person name="Saunders E."/>
            <person name="Brettin T."/>
            <person name="Detter J.C."/>
            <person name="Han C."/>
            <person name="Tapia R."/>
            <person name="Larimer F."/>
            <person name="Land M."/>
            <person name="Hauser L."/>
            <person name="Woyke T."/>
            <person name="Lovley D."/>
            <person name="Kyrpides N."/>
            <person name="Ivanova N."/>
        </authorList>
    </citation>
    <scope>NUCLEOTIDE SEQUENCE [LARGE SCALE GENOMIC DNA]</scope>
    <source>
        <strain evidence="9">DSM 10642 / AEDII12DO</strain>
    </source>
</reference>
<dbReference type="PaxDb" id="589924-Ferp_1432"/>
<keyword evidence="2" id="KW-1003">Cell membrane</keyword>
<feature type="transmembrane region" description="Helical" evidence="6">
    <location>
        <begin position="406"/>
        <end position="423"/>
    </location>
</feature>
<evidence type="ECO:0000259" key="7">
    <source>
        <dbReference type="Pfam" id="PF00482"/>
    </source>
</evidence>
<dbReference type="eggNOG" id="arCOG01808">
    <property type="taxonomic scope" value="Archaea"/>
</dbReference>
<dbReference type="InterPro" id="IPR042094">
    <property type="entry name" value="T2SS_GspF_sf"/>
</dbReference>
<keyword evidence="9" id="KW-1185">Reference proteome</keyword>
<feature type="transmembrane region" description="Helical" evidence="6">
    <location>
        <begin position="372"/>
        <end position="394"/>
    </location>
</feature>
<evidence type="ECO:0000256" key="3">
    <source>
        <dbReference type="ARBA" id="ARBA00022692"/>
    </source>
</evidence>
<dbReference type="STRING" id="589924.Ferp_1432"/>
<dbReference type="PANTHER" id="PTHR35402">
    <property type="entry name" value="INTEGRAL MEMBRANE PROTEIN-RELATED"/>
    <property type="match status" value="1"/>
</dbReference>
<evidence type="ECO:0000256" key="6">
    <source>
        <dbReference type="SAM" id="Phobius"/>
    </source>
</evidence>
<evidence type="ECO:0000256" key="5">
    <source>
        <dbReference type="ARBA" id="ARBA00023136"/>
    </source>
</evidence>
<dbReference type="EMBL" id="CP001899">
    <property type="protein sequence ID" value="ADC65583.1"/>
    <property type="molecule type" value="Genomic_DNA"/>
</dbReference>
<evidence type="ECO:0000313" key="9">
    <source>
        <dbReference type="Proteomes" id="UP000002613"/>
    </source>
</evidence>
<name>D3RYM0_FERPA</name>
<gene>
    <name evidence="8" type="ordered locus">Ferp_1432</name>
</gene>
<dbReference type="HOGENOM" id="CLU_017646_1_1_2"/>
<dbReference type="InterPro" id="IPR018076">
    <property type="entry name" value="T2SS_GspF_dom"/>
</dbReference>
<dbReference type="OrthoDB" id="50548at2157"/>
<dbReference type="PANTHER" id="PTHR35402:SF1">
    <property type="entry name" value="TYPE II SECRETION SYSTEM PROTEIN GSPF DOMAIN-CONTAINING PROTEIN"/>
    <property type="match status" value="1"/>
</dbReference>
<dbReference type="AlphaFoldDB" id="D3RYM0"/>
<feature type="transmembrane region" description="Helical" evidence="6">
    <location>
        <begin position="263"/>
        <end position="285"/>
    </location>
</feature>
<keyword evidence="3 6" id="KW-0812">Transmembrane</keyword>
<evidence type="ECO:0000256" key="2">
    <source>
        <dbReference type="ARBA" id="ARBA00022475"/>
    </source>
</evidence>
<sequence length="640" mass="73225">MYSPGFLRRMYSRKYLKSREKYEEIERVLTQARLPITVYELLAAAKFYGIISFLISSFIGILIFRAIPPFVVDFLISKTTSYLPLEVVNFEFPSLDFYIDGEKIIASVRNYYWLFGIVFGFFGYKLTSYLILSYPYYVKNRRKSEIDLYLPHAVNMMYGMAVGGLNPIDIFREISKLEHLFGELSVEFKEVVKNFDVFRQDFFTSLRIVRDTTPSKKLSAFLDSLILVLQGGGKFSTYLKSKSEEYEEEQEIVFGEVMNFMEILFEIYISIFMLFPLLLLIVLVVSKMVSSEIMWGYSNLIYLILPISSAFIIYLARSTIPLPRVAIKQFFEEIPSIKVNVSGEGRRFKVLRIKKLLKKIVSFTLHPYRTSLIFLNMRIVTIHLLLYSAAAFLLLRKFGITLSEHYVLLIFLILFLLTFIVELKNKILRKAEEKLPEFFEELAMLNESGVSIFEGIKLVAKSEAGILSKEFEGISRSVELGEPITKSLSKLVVRIKSDIFAKAVPIAVKALETSTSIKDAFITVSRYVDSELSFRKKLKSNLMPYVAIIYLTVLVFLFVAYLLISKFLVTFSGMSVNFMGIQTSFDVNLIKETFMRTILLVSALSGIIAGAIAEMNVGSGLKHVLVLTAVSYAAFKFLIV</sequence>
<dbReference type="GeneID" id="8778951"/>
<evidence type="ECO:0000256" key="1">
    <source>
        <dbReference type="ARBA" id="ARBA00004651"/>
    </source>
</evidence>
<feature type="transmembrane region" description="Helical" evidence="6">
    <location>
        <begin position="111"/>
        <end position="132"/>
    </location>
</feature>
<organism evidence="8 9">
    <name type="scientific">Ferroglobus placidus (strain DSM 10642 / AEDII12DO)</name>
    <dbReference type="NCBI Taxonomy" id="589924"/>
    <lineage>
        <taxon>Archaea</taxon>
        <taxon>Methanobacteriati</taxon>
        <taxon>Methanobacteriota</taxon>
        <taxon>Archaeoglobi</taxon>
        <taxon>Archaeoglobales</taxon>
        <taxon>Archaeoglobaceae</taxon>
        <taxon>Ferroglobus</taxon>
    </lineage>
</organism>
<keyword evidence="4 6" id="KW-1133">Transmembrane helix</keyword>
<feature type="transmembrane region" description="Helical" evidence="6">
    <location>
        <begin position="47"/>
        <end position="67"/>
    </location>
</feature>
<comment type="subcellular location">
    <subcellularLocation>
        <location evidence="1">Cell membrane</location>
        <topology evidence="1">Multi-pass membrane protein</topology>
    </subcellularLocation>
</comment>
<dbReference type="Pfam" id="PF00482">
    <property type="entry name" value="T2SSF"/>
    <property type="match status" value="2"/>
</dbReference>
<feature type="domain" description="Type II secretion system protein GspF" evidence="7">
    <location>
        <begin position="155"/>
        <end position="282"/>
    </location>
</feature>
<evidence type="ECO:0000256" key="4">
    <source>
        <dbReference type="ARBA" id="ARBA00022989"/>
    </source>
</evidence>
<feature type="domain" description="Type II secretion system protein GspF" evidence="7">
    <location>
        <begin position="438"/>
        <end position="563"/>
    </location>
</feature>